<sequence>MNNQEIKDSMLNTLAIEGATITKLSETADLDVLTTLVQKIGEKKGKVVVSGCGTSGVGAKKIVHSLSCVSIPAVYLNPADAVHGSMGIITEDDIVILISKGGNTKELANLLDSIKAQQPYIVGVGENEASAIGQAADLFVKVSVDKEPDIFNMLATASTLAVISVFDAVCIALMTYTNFTKEQFGINHPGGAVGDRLLGK</sequence>
<dbReference type="GO" id="GO:1901135">
    <property type="term" value="P:carbohydrate derivative metabolic process"/>
    <property type="evidence" value="ECO:0007669"/>
    <property type="project" value="InterPro"/>
</dbReference>
<dbReference type="CDD" id="cd05014">
    <property type="entry name" value="SIS_Kpsf"/>
    <property type="match status" value="1"/>
</dbReference>
<protein>
    <recommendedName>
        <fullName evidence="1">SIS domain-containing protein</fullName>
    </recommendedName>
</protein>
<dbReference type="eggNOG" id="COG0794">
    <property type="taxonomic scope" value="Bacteria"/>
</dbReference>
<dbReference type="RefSeq" id="WP_010757537.1">
    <property type="nucleotide sequence ID" value="NZ_ASWD01000001.1"/>
</dbReference>
<dbReference type="OrthoDB" id="9762536at2"/>
<reference evidence="2 3" key="1">
    <citation type="submission" date="2013-02" db="EMBL/GenBank/DDBJ databases">
        <title>The Genome Sequence of Enterococcus pallens BAA-351.</title>
        <authorList>
            <consortium name="The Broad Institute Genome Sequencing Platform"/>
            <consortium name="The Broad Institute Genome Sequencing Center for Infectious Disease"/>
            <person name="Earl A.M."/>
            <person name="Gilmore M.S."/>
            <person name="Lebreton F."/>
            <person name="Walker B."/>
            <person name="Young S.K."/>
            <person name="Zeng Q."/>
            <person name="Gargeya S."/>
            <person name="Fitzgerald M."/>
            <person name="Haas B."/>
            <person name="Abouelleil A."/>
            <person name="Alvarado L."/>
            <person name="Arachchi H.M."/>
            <person name="Berlin A.M."/>
            <person name="Chapman S.B."/>
            <person name="Dewar J."/>
            <person name="Goldberg J."/>
            <person name="Griggs A."/>
            <person name="Gujja S."/>
            <person name="Hansen M."/>
            <person name="Howarth C."/>
            <person name="Imamovic A."/>
            <person name="Larimer J."/>
            <person name="McCowan C."/>
            <person name="Murphy C."/>
            <person name="Neiman D."/>
            <person name="Pearson M."/>
            <person name="Priest M."/>
            <person name="Roberts A."/>
            <person name="Saif S."/>
            <person name="Shea T."/>
            <person name="Sisk P."/>
            <person name="Sykes S."/>
            <person name="Wortman J."/>
            <person name="Nusbaum C."/>
            <person name="Birren B."/>
        </authorList>
    </citation>
    <scope>NUCLEOTIDE SEQUENCE [LARGE SCALE GENOMIC DNA]</scope>
    <source>
        <strain evidence="2 3">ATCC BAA-351</strain>
    </source>
</reference>
<dbReference type="PROSITE" id="PS51464">
    <property type="entry name" value="SIS"/>
    <property type="match status" value="1"/>
</dbReference>
<dbReference type="EMBL" id="AJAQ01000016">
    <property type="protein sequence ID" value="EOH93851.1"/>
    <property type="molecule type" value="Genomic_DNA"/>
</dbReference>
<evidence type="ECO:0000313" key="2">
    <source>
        <dbReference type="EMBL" id="EOH93851.1"/>
    </source>
</evidence>
<dbReference type="SUPFAM" id="SSF53697">
    <property type="entry name" value="SIS domain"/>
    <property type="match status" value="1"/>
</dbReference>
<dbReference type="GO" id="GO:0097367">
    <property type="term" value="F:carbohydrate derivative binding"/>
    <property type="evidence" value="ECO:0007669"/>
    <property type="project" value="InterPro"/>
</dbReference>
<gene>
    <name evidence="2" type="ORF">UAU_02547</name>
</gene>
<dbReference type="AlphaFoldDB" id="R2SLW5"/>
<evidence type="ECO:0000259" key="1">
    <source>
        <dbReference type="PROSITE" id="PS51464"/>
    </source>
</evidence>
<dbReference type="Gene3D" id="3.40.50.10490">
    <property type="entry name" value="Glucose-6-phosphate isomerase like protein, domain 1"/>
    <property type="match status" value="1"/>
</dbReference>
<dbReference type="STRING" id="160454.RV10_GL000609"/>
<comment type="caution">
    <text evidence="2">The sequence shown here is derived from an EMBL/GenBank/DDBJ whole genome shotgun (WGS) entry which is preliminary data.</text>
</comment>
<evidence type="ECO:0000313" key="3">
    <source>
        <dbReference type="Proteomes" id="UP000013782"/>
    </source>
</evidence>
<feature type="domain" description="SIS" evidence="1">
    <location>
        <begin position="36"/>
        <end position="179"/>
    </location>
</feature>
<keyword evidence="3" id="KW-1185">Reference proteome</keyword>
<dbReference type="PANTHER" id="PTHR38418">
    <property type="entry name" value="SUGAR ISOMERASE, KPSF/GUTQ (AFU_ORTHOLOGUE AFUA_6G08860)"/>
    <property type="match status" value="1"/>
</dbReference>
<dbReference type="InterPro" id="IPR035474">
    <property type="entry name" value="SIS_Kpsf"/>
</dbReference>
<dbReference type="InterPro" id="IPR001347">
    <property type="entry name" value="SIS_dom"/>
</dbReference>
<dbReference type="PANTHER" id="PTHR38418:SF2">
    <property type="entry name" value="SUGAR ISOMERASE, KPSF_GUTQ (AFU_ORTHOLOGUE AFUA_6G08860)"/>
    <property type="match status" value="1"/>
</dbReference>
<dbReference type="Pfam" id="PF01380">
    <property type="entry name" value="SIS"/>
    <property type="match status" value="1"/>
</dbReference>
<accession>R2SLW5</accession>
<dbReference type="HOGENOM" id="CLU_040681_5_2_9"/>
<name>R2SLW5_9ENTE</name>
<dbReference type="InterPro" id="IPR046348">
    <property type="entry name" value="SIS_dom_sf"/>
</dbReference>
<proteinExistence type="predicted"/>
<dbReference type="Proteomes" id="UP000013782">
    <property type="component" value="Unassembled WGS sequence"/>
</dbReference>
<organism evidence="2 3">
    <name type="scientific">Enterococcus pallens ATCC BAA-351</name>
    <dbReference type="NCBI Taxonomy" id="1158607"/>
    <lineage>
        <taxon>Bacteria</taxon>
        <taxon>Bacillati</taxon>
        <taxon>Bacillota</taxon>
        <taxon>Bacilli</taxon>
        <taxon>Lactobacillales</taxon>
        <taxon>Enterococcaceae</taxon>
        <taxon>Enterococcus</taxon>
    </lineage>
</organism>
<dbReference type="PATRIC" id="fig|1158607.3.peg.2526"/>